<evidence type="ECO:0000313" key="4">
    <source>
        <dbReference type="Proteomes" id="UP000555407"/>
    </source>
</evidence>
<accession>A0A7X5V7M6</accession>
<keyword evidence="4" id="KW-1185">Reference proteome</keyword>
<proteinExistence type="predicted"/>
<dbReference type="InterPro" id="IPR036397">
    <property type="entry name" value="RNaseH_sf"/>
</dbReference>
<reference evidence="3 4" key="1">
    <citation type="submission" date="2020-03" db="EMBL/GenBank/DDBJ databases">
        <title>Sequencing the genomes of 1000 actinobacteria strains.</title>
        <authorList>
            <person name="Klenk H.-P."/>
        </authorList>
    </citation>
    <scope>NUCLEOTIDE SEQUENCE [LARGE SCALE GENOMIC DNA]</scope>
    <source>
        <strain evidence="3 4">DSM 45490</strain>
    </source>
</reference>
<dbReference type="GO" id="GO:0015074">
    <property type="term" value="P:DNA integration"/>
    <property type="evidence" value="ECO:0007669"/>
    <property type="project" value="InterPro"/>
</dbReference>
<gene>
    <name evidence="3" type="ORF">BJY22_001841</name>
</gene>
<feature type="domain" description="Integrase catalytic" evidence="2">
    <location>
        <begin position="254"/>
        <end position="484"/>
    </location>
</feature>
<protein>
    <submittedName>
        <fullName evidence="3">Transposase InsO family protein</fullName>
    </submittedName>
</protein>
<dbReference type="GO" id="GO:0003676">
    <property type="term" value="F:nucleic acid binding"/>
    <property type="evidence" value="ECO:0007669"/>
    <property type="project" value="InterPro"/>
</dbReference>
<dbReference type="InterPro" id="IPR012337">
    <property type="entry name" value="RNaseH-like_sf"/>
</dbReference>
<dbReference type="EMBL" id="JAASRO010000001">
    <property type="protein sequence ID" value="NIK56124.1"/>
    <property type="molecule type" value="Genomic_DNA"/>
</dbReference>
<dbReference type="RefSeq" id="WP_202891046.1">
    <property type="nucleotide sequence ID" value="NZ_JAASRO010000001.1"/>
</dbReference>
<evidence type="ECO:0000256" key="1">
    <source>
        <dbReference type="SAM" id="MobiDB-lite"/>
    </source>
</evidence>
<organism evidence="3 4">
    <name type="scientific">Kribbella shirazensis</name>
    <dbReference type="NCBI Taxonomy" id="1105143"/>
    <lineage>
        <taxon>Bacteria</taxon>
        <taxon>Bacillati</taxon>
        <taxon>Actinomycetota</taxon>
        <taxon>Actinomycetes</taxon>
        <taxon>Propionibacteriales</taxon>
        <taxon>Kribbellaceae</taxon>
        <taxon>Kribbella</taxon>
    </lineage>
</organism>
<dbReference type="PANTHER" id="PTHR35004">
    <property type="entry name" value="TRANSPOSASE RV3428C-RELATED"/>
    <property type="match status" value="1"/>
</dbReference>
<dbReference type="AlphaFoldDB" id="A0A7X5V7M6"/>
<dbReference type="PANTHER" id="PTHR35004:SF6">
    <property type="entry name" value="TRANSPOSASE"/>
    <property type="match status" value="1"/>
</dbReference>
<name>A0A7X5V7M6_9ACTN</name>
<dbReference type="Proteomes" id="UP000555407">
    <property type="component" value="Unassembled WGS sequence"/>
</dbReference>
<evidence type="ECO:0000259" key="2">
    <source>
        <dbReference type="PROSITE" id="PS50994"/>
    </source>
</evidence>
<sequence>MRIYPGGRLLLSGDVVEVVELDGLGVTVRNERTGEFTALQLGRLVAAAKSLEAGSSGGGTGDGIGGGDAGLAMAGLPPVQLAQLRERAGHVREVLSGFRAGHAGGAEAGEPRPGFGPDLRLKDRIAAKAAELNVSTRTVDRWVAAYRASGEAGLLDARLVKGRVSRVDPRWDAAVRQVVAESVNASTPTRSALLRRVTLRLAEDHGEGVVQEPSRSTAYERLNELTKGTNAVSGSAKARRSIAARPQGVYGRLRAIRPGEYVVLDTQDLDIYAMEPVTCRWVPIQLTVAQDLFSRCVVGLRVTPVSTKAVDVAGVLFEAVCPPVDDAAPESRRPPLAPYHGLWDEVVFTEDDLRPGGGLCPPETLVIDHGKAFMSAQVISVCTRLGMSIQPAQPKKPTDKPTVERFFRTLREGLIQHLPAYKGADVHSRGEGIEEQAFYYVHEVEQIIREWVSEVYHRSRHDGLVVAQWPQLELSPLEMLRIGIAKTGQLRMPAWPELAFEFLAVKPRTIQHYGVEVDGLRYNGAVLDGYRNATSPYGGAFAGRWPIRVNPDDVRFVYFQDPTDDSWHRLAWEHAPALSMPFSADAAAYARRLAARQGRHIDTAQALADLLGRWEQGMVTDRRERRIAARLSAERAALTLPVLPEQDARPTPPAMSEGLADLAEVEASPLRLVPDPLAGDGDDEDEIFDAPDDAPGDDFYADAFEVID</sequence>
<feature type="region of interest" description="Disordered" evidence="1">
    <location>
        <begin position="673"/>
        <end position="695"/>
    </location>
</feature>
<dbReference type="SUPFAM" id="SSF46689">
    <property type="entry name" value="Homeodomain-like"/>
    <property type="match status" value="1"/>
</dbReference>
<dbReference type="PROSITE" id="PS50994">
    <property type="entry name" value="INTEGRASE"/>
    <property type="match status" value="1"/>
</dbReference>
<dbReference type="InterPro" id="IPR009057">
    <property type="entry name" value="Homeodomain-like_sf"/>
</dbReference>
<dbReference type="InterPro" id="IPR001584">
    <property type="entry name" value="Integrase_cat-core"/>
</dbReference>
<comment type="caution">
    <text evidence="3">The sequence shown here is derived from an EMBL/GenBank/DDBJ whole genome shotgun (WGS) entry which is preliminary data.</text>
</comment>
<dbReference type="SUPFAM" id="SSF53098">
    <property type="entry name" value="Ribonuclease H-like"/>
    <property type="match status" value="1"/>
</dbReference>
<dbReference type="Gene3D" id="3.30.420.10">
    <property type="entry name" value="Ribonuclease H-like superfamily/Ribonuclease H"/>
    <property type="match status" value="1"/>
</dbReference>
<feature type="compositionally biased region" description="Acidic residues" evidence="1">
    <location>
        <begin position="680"/>
        <end position="695"/>
    </location>
</feature>
<evidence type="ECO:0000313" key="3">
    <source>
        <dbReference type="EMBL" id="NIK56124.1"/>
    </source>
</evidence>